<sequence length="315" mass="35348">MRILVFGAGVLGSYLAHSLVRGDNDVTVLARGKRAEQLERDGLVIRHYFQRKTTVDKVKVIRALQPDDTYDLIFVVMKYNDFPTVLSILAENESSNIVLVGNNADAHGMQRFLLENSQGTKNVAFGFQLSGGIREASGRMICIRGGGQMVLGSLNGEIPFKAQLERAFKQAKYKLTYEADMDAWLKSHIVLIVAMNAILYLNNGDVKKVAKNKKHLKQAISAMVEGFAMLEKLGYALIPAGQAKMIRKYRYAVYLGLKLYHRLPFAKLVDGSYAEIVALLDSFDPLKRQAMLPMPNWDELEQQSVAKFKRERSSL</sequence>
<proteinExistence type="predicted"/>
<dbReference type="STRING" id="512399.A8709_09810"/>
<dbReference type="EMBL" id="LYPC01000012">
    <property type="protein sequence ID" value="OCT15910.1"/>
    <property type="molecule type" value="Genomic_DNA"/>
</dbReference>
<name>A0A1C1A5R4_9BACL</name>
<reference evidence="3" key="1">
    <citation type="submission" date="2016-05" db="EMBL/GenBank/DDBJ databases">
        <title>Paenibacillus oryzae. sp. nov., isolated from the rice root.</title>
        <authorList>
            <person name="Zhang J."/>
            <person name="Zhang X."/>
        </authorList>
    </citation>
    <scope>NUCLEOTIDE SEQUENCE [LARGE SCALE GENOMIC DNA]</scope>
    <source>
        <strain evidence="3">KCTC13222</strain>
    </source>
</reference>
<dbReference type="AlphaFoldDB" id="A0A1C1A5R4"/>
<dbReference type="Gene3D" id="3.40.50.720">
    <property type="entry name" value="NAD(P)-binding Rossmann-like Domain"/>
    <property type="match status" value="1"/>
</dbReference>
<evidence type="ECO:0000313" key="2">
    <source>
        <dbReference type="EMBL" id="OCT15910.1"/>
    </source>
</evidence>
<dbReference type="InterPro" id="IPR036291">
    <property type="entry name" value="NAD(P)-bd_dom_sf"/>
</dbReference>
<feature type="domain" description="Ketopantoate reductase N-terminal" evidence="1">
    <location>
        <begin position="3"/>
        <end position="155"/>
    </location>
</feature>
<evidence type="ECO:0000259" key="1">
    <source>
        <dbReference type="Pfam" id="PF02558"/>
    </source>
</evidence>
<protein>
    <submittedName>
        <fullName evidence="2">2-dehydropantoate 2-reductase</fullName>
    </submittedName>
</protein>
<dbReference type="OrthoDB" id="9793586at2"/>
<organism evidence="2 3">
    <name type="scientific">Paenibacillus pectinilyticus</name>
    <dbReference type="NCBI Taxonomy" id="512399"/>
    <lineage>
        <taxon>Bacteria</taxon>
        <taxon>Bacillati</taxon>
        <taxon>Bacillota</taxon>
        <taxon>Bacilli</taxon>
        <taxon>Bacillales</taxon>
        <taxon>Paenibacillaceae</taxon>
        <taxon>Paenibacillus</taxon>
    </lineage>
</organism>
<accession>A0A1C1A5R4</accession>
<dbReference type="SUPFAM" id="SSF51735">
    <property type="entry name" value="NAD(P)-binding Rossmann-fold domains"/>
    <property type="match status" value="1"/>
</dbReference>
<comment type="caution">
    <text evidence="2">The sequence shown here is derived from an EMBL/GenBank/DDBJ whole genome shotgun (WGS) entry which is preliminary data.</text>
</comment>
<keyword evidence="3" id="KW-1185">Reference proteome</keyword>
<dbReference type="RefSeq" id="WP_065851414.1">
    <property type="nucleotide sequence ID" value="NZ_LYPC01000012.1"/>
</dbReference>
<dbReference type="InterPro" id="IPR013332">
    <property type="entry name" value="KPR_N"/>
</dbReference>
<dbReference type="Pfam" id="PF02558">
    <property type="entry name" value="ApbA"/>
    <property type="match status" value="1"/>
</dbReference>
<dbReference type="Proteomes" id="UP000093309">
    <property type="component" value="Unassembled WGS sequence"/>
</dbReference>
<gene>
    <name evidence="2" type="ORF">A8709_09810</name>
</gene>
<evidence type="ECO:0000313" key="3">
    <source>
        <dbReference type="Proteomes" id="UP000093309"/>
    </source>
</evidence>